<dbReference type="SUPFAM" id="SSF56112">
    <property type="entry name" value="Protein kinase-like (PK-like)"/>
    <property type="match status" value="1"/>
</dbReference>
<dbReference type="InterPro" id="IPR032675">
    <property type="entry name" value="LRR_dom_sf"/>
</dbReference>
<dbReference type="PANTHER" id="PTHR13318:SF95">
    <property type="entry name" value="F-BOX PROTEIN YLR352W"/>
    <property type="match status" value="1"/>
</dbReference>
<evidence type="ECO:0000313" key="6">
    <source>
        <dbReference type="Proteomes" id="UP000054937"/>
    </source>
</evidence>
<evidence type="ECO:0000256" key="2">
    <source>
        <dbReference type="ARBA" id="ARBA00022840"/>
    </source>
</evidence>
<comment type="caution">
    <text evidence="5">The sequence shown here is derived from an EMBL/GenBank/DDBJ whole genome shotgun (WGS) entry which is preliminary data.</text>
</comment>
<dbReference type="GO" id="GO:0004672">
    <property type="term" value="F:protein kinase activity"/>
    <property type="evidence" value="ECO:0007669"/>
    <property type="project" value="InterPro"/>
</dbReference>
<dbReference type="Pfam" id="PF00069">
    <property type="entry name" value="Pkinase"/>
    <property type="match status" value="1"/>
</dbReference>
<evidence type="ECO:0000256" key="3">
    <source>
        <dbReference type="PROSITE-ProRule" id="PRU10141"/>
    </source>
</evidence>
<dbReference type="OrthoDB" id="27842at2759"/>
<dbReference type="InParanoid" id="A0A0V0QPA4"/>
<dbReference type="PANTHER" id="PTHR13318">
    <property type="entry name" value="PARTNER OF PAIRED, ISOFORM B-RELATED"/>
    <property type="match status" value="1"/>
</dbReference>
<organism evidence="5 6">
    <name type="scientific">Pseudocohnilembus persalinus</name>
    <name type="common">Ciliate</name>
    <dbReference type="NCBI Taxonomy" id="266149"/>
    <lineage>
        <taxon>Eukaryota</taxon>
        <taxon>Sar</taxon>
        <taxon>Alveolata</taxon>
        <taxon>Ciliophora</taxon>
        <taxon>Intramacronucleata</taxon>
        <taxon>Oligohymenophorea</taxon>
        <taxon>Scuticociliatia</taxon>
        <taxon>Philasterida</taxon>
        <taxon>Pseudocohnilembidae</taxon>
        <taxon>Pseudocohnilembus</taxon>
    </lineage>
</organism>
<keyword evidence="5" id="KW-0418">Kinase</keyword>
<dbReference type="PROSITE" id="PS00107">
    <property type="entry name" value="PROTEIN_KINASE_ATP"/>
    <property type="match status" value="1"/>
</dbReference>
<gene>
    <name evidence="5" type="ORF">PPERSA_12444</name>
</gene>
<dbReference type="InterPro" id="IPR000719">
    <property type="entry name" value="Prot_kinase_dom"/>
</dbReference>
<keyword evidence="6" id="KW-1185">Reference proteome</keyword>
<evidence type="ECO:0000256" key="1">
    <source>
        <dbReference type="ARBA" id="ARBA00022741"/>
    </source>
</evidence>
<feature type="binding site" evidence="3">
    <location>
        <position position="217"/>
    </location>
    <ligand>
        <name>ATP</name>
        <dbReference type="ChEBI" id="CHEBI:30616"/>
    </ligand>
</feature>
<sequence>MKPAKKKVIKKKKVKLLKEKVEVDEKTYFKFQQQIEGENAKQKNNQDYAIQYEDLEYLQETLTFKNPKNNFVLPSEQEIVDNEEKLKEFLETILNQGDQETVEQFLKDQSLINDQLTFKAQEAMTIHQKQKDEDNRKYQAQKTVINKQFDQGSRNLKTMKLNAQVEKLDIDELFKDQKKLFNLLRQYGYSDIEELGHGAFGYVVKAQNQKGYKRAIKIQKCDESGDQVEFKLGRLLFYEGIENLYGNSVMTYNMHVYQDSISGKKLAMIEMELAESTLAEFIESRMDDEKQRLQSEITDDEFQEICIQLIGNVLCMHNLCLVHRDIKKQNILVVDNQFVLADFGVSEEIQNLAEGHIKGTDEFQILTDIGGSPLYMPPIFKFALKKNVYAVKHDPFKSDLYSLGLNLLEIQLLRSNYSYNEILGILTNPEQAYQMALKTDINQYINKGSKFLEGTTLKKLKNILAWMLEIDEKARISSIRLALICQLDQLILSKLKMPYKNIFVPTVKQIKNNIYRIDYTLKDYHYEGQILNNKEKIRDGYGIFHGDGKIMYKDQIIIQQYFQNYLIREFFDEKREKQITFNYDKPQKTKILYRSKIIELLDLADQRIIEMDYQLVQNIGNNISQFLRSGSKTTLRLYWKSKEKYKQLFLKGDNQAIVEIYYDEEPEIQKREFEYLNWFVGCINFADLTFIKFQPSQYFKDLKFNWTQRLQGFPVKFIGEDDLKSYILKDHLKYLTYLDLSNSNLFCPAVINALNELSTYMNITKLKINNCLTTQSSFQSNIKLLVESHFFDKIQSLSLNDNPLDDEGFHYLLKKGKKLVSLQMEKASQLTVKSVQYVRQYSKELQKLKKINFNNLFNFFQDDRRNANYKQEVNGLLLFLNNLSFTNLKKLSLDNTKVDAYVIKDIMNFWQLNNLEYLSAKNCKQLTTLGLYYLHNGNRLQKLKHVFVDGSRIEIKVEMKRLFKNQMNKAFEEISFLGCTLITAEQILRYLSLDLVMQQTKVIHLEQIAFNDQVCQHIKQNTNITKIVLNVETTIQLSSIIPLIRYMCTDTNKILIELTSKTFTDSSLKHLFIQELHLNSLENMNFNLIIGEYTYLQLINEIGASIFHEEIKMLNLPIAEIALDEGHNIFEDLKKLSNSKKFLEIKNLDLSKYSVSGDTVHLLTDSQYVSNLITLDLSNSSISNSDLVLIGTNPNNTLKNLKELIINNCKSCNTSGINQIKNLPKLQTVYAMGIKLLVDSISGIKFNLVLDQIQIIGDNEENFLTNQWISIVKPNLQNLTSVTIIYAAPNILKRFNKVIHSNQSTIQELKLDLAQADWKKMGDTEIAAITEGIQSLNKLKKMDINMKNWAYKNNKITNFSIKEFYKILSNSSLEQVNLNFERWATWHASLTDDSFKELSKKIKFQNLVQLKLNFDSWGNGNQKITDQSLKEIGNFLKEAFILRVFDLNISKWTDNNLAVGESGYQYLSQGISQLKSLEILILNVSMEQQNLTKSQRLGDQTVKYISQSISALSFLKKLDLNFSNWGCHNPYITDNALKEFSGMIYKLKNLKYVRLNLDNWNKKNSRITNNSIKELSILLQHIKDPYYVSIELADWEINNPKISTKEIIKLTNYQDQEYNTFNGTQLKFDKLGGTLFETIYQNGTF</sequence>
<dbReference type="SUPFAM" id="SSF52047">
    <property type="entry name" value="RNI-like"/>
    <property type="match status" value="2"/>
</dbReference>
<dbReference type="SMART" id="SM00220">
    <property type="entry name" value="S_TKc"/>
    <property type="match status" value="1"/>
</dbReference>
<dbReference type="Gene3D" id="1.10.510.10">
    <property type="entry name" value="Transferase(Phosphotransferase) domain 1"/>
    <property type="match status" value="1"/>
</dbReference>
<dbReference type="GO" id="GO:0005524">
    <property type="term" value="F:ATP binding"/>
    <property type="evidence" value="ECO:0007669"/>
    <property type="project" value="UniProtKB-UniRule"/>
</dbReference>
<dbReference type="InterPro" id="IPR011009">
    <property type="entry name" value="Kinase-like_dom_sf"/>
</dbReference>
<feature type="domain" description="Protein kinase" evidence="4">
    <location>
        <begin position="189"/>
        <end position="491"/>
    </location>
</feature>
<reference evidence="5 6" key="1">
    <citation type="journal article" date="2015" name="Sci. Rep.">
        <title>Genome of the facultative scuticociliatosis pathogen Pseudocohnilembus persalinus provides insight into its virulence through horizontal gene transfer.</title>
        <authorList>
            <person name="Xiong J."/>
            <person name="Wang G."/>
            <person name="Cheng J."/>
            <person name="Tian M."/>
            <person name="Pan X."/>
            <person name="Warren A."/>
            <person name="Jiang C."/>
            <person name="Yuan D."/>
            <person name="Miao W."/>
        </authorList>
    </citation>
    <scope>NUCLEOTIDE SEQUENCE [LARGE SCALE GENOMIC DNA]</scope>
    <source>
        <strain evidence="5">36N120E</strain>
    </source>
</reference>
<keyword evidence="1 3" id="KW-0547">Nucleotide-binding</keyword>
<proteinExistence type="predicted"/>
<keyword evidence="2 3" id="KW-0067">ATP-binding</keyword>
<protein>
    <submittedName>
        <fullName evidence="5">Protein kinase-like domain</fullName>
    </submittedName>
</protein>
<dbReference type="PROSITE" id="PS00108">
    <property type="entry name" value="PROTEIN_KINASE_ST"/>
    <property type="match status" value="1"/>
</dbReference>
<dbReference type="Gene3D" id="3.80.10.10">
    <property type="entry name" value="Ribonuclease Inhibitor"/>
    <property type="match status" value="5"/>
</dbReference>
<dbReference type="OMA" id="CANSYSE"/>
<dbReference type="InterPro" id="IPR017441">
    <property type="entry name" value="Protein_kinase_ATP_BS"/>
</dbReference>
<dbReference type="InterPro" id="IPR008271">
    <property type="entry name" value="Ser/Thr_kinase_AS"/>
</dbReference>
<evidence type="ECO:0000313" key="5">
    <source>
        <dbReference type="EMBL" id="KRX03997.1"/>
    </source>
</evidence>
<accession>A0A0V0QPA4</accession>
<dbReference type="Proteomes" id="UP000054937">
    <property type="component" value="Unassembled WGS sequence"/>
</dbReference>
<dbReference type="PROSITE" id="PS50011">
    <property type="entry name" value="PROTEIN_KINASE_DOM"/>
    <property type="match status" value="1"/>
</dbReference>
<dbReference type="EMBL" id="LDAU01000122">
    <property type="protein sequence ID" value="KRX03997.1"/>
    <property type="molecule type" value="Genomic_DNA"/>
</dbReference>
<name>A0A0V0QPA4_PSEPJ</name>
<dbReference type="GO" id="GO:0019005">
    <property type="term" value="C:SCF ubiquitin ligase complex"/>
    <property type="evidence" value="ECO:0007669"/>
    <property type="project" value="TreeGrafter"/>
</dbReference>
<dbReference type="GO" id="GO:0031146">
    <property type="term" value="P:SCF-dependent proteasomal ubiquitin-dependent protein catabolic process"/>
    <property type="evidence" value="ECO:0007669"/>
    <property type="project" value="TreeGrafter"/>
</dbReference>
<evidence type="ECO:0000259" key="4">
    <source>
        <dbReference type="PROSITE" id="PS50011"/>
    </source>
</evidence>
<keyword evidence="5" id="KW-0808">Transferase</keyword>